<evidence type="ECO:0000256" key="4">
    <source>
        <dbReference type="SAM" id="Coils"/>
    </source>
</evidence>
<keyword evidence="3" id="KW-0812">Transmembrane</keyword>
<evidence type="ECO:0000313" key="7">
    <source>
        <dbReference type="Proteomes" id="UP000010297"/>
    </source>
</evidence>
<dbReference type="PANTHER" id="PTHR30203:SF32">
    <property type="entry name" value="CATION EFFLUX SYSTEM PROTEIN CUSC"/>
    <property type="match status" value="1"/>
</dbReference>
<dbReference type="eggNOG" id="COG1538">
    <property type="taxonomic scope" value="Bacteria"/>
</dbReference>
<keyword evidence="3" id="KW-0472">Membrane</keyword>
<dbReference type="PANTHER" id="PTHR30203">
    <property type="entry name" value="OUTER MEMBRANE CATION EFFLUX PROTEIN"/>
    <property type="match status" value="1"/>
</dbReference>
<dbReference type="AlphaFoldDB" id="H5UXP8"/>
<dbReference type="InterPro" id="IPR003423">
    <property type="entry name" value="OMP_efflux"/>
</dbReference>
<keyword evidence="3" id="KW-0564">Palmitate</keyword>
<gene>
    <name evidence="6" type="primary">cusC</name>
    <name evidence="6" type="ORF">EH105704_01_06910</name>
</gene>
<keyword evidence="3" id="KW-1134">Transmembrane beta strand</keyword>
<proteinExistence type="inferred from homology"/>
<dbReference type="Gene3D" id="1.20.1600.10">
    <property type="entry name" value="Outer membrane efflux proteins (OEP)"/>
    <property type="match status" value="1"/>
</dbReference>
<protein>
    <submittedName>
        <fullName evidence="6">Cation efflux system protein CusC</fullName>
    </submittedName>
</protein>
<dbReference type="InterPro" id="IPR010131">
    <property type="entry name" value="MdtP/NodT-like"/>
</dbReference>
<dbReference type="Pfam" id="PF02321">
    <property type="entry name" value="OEP"/>
    <property type="match status" value="2"/>
</dbReference>
<dbReference type="GO" id="GO:0009279">
    <property type="term" value="C:cell outer membrane"/>
    <property type="evidence" value="ECO:0007669"/>
    <property type="project" value="UniProtKB-SubCell"/>
</dbReference>
<evidence type="ECO:0000256" key="5">
    <source>
        <dbReference type="SAM" id="MobiDB-lite"/>
    </source>
</evidence>
<reference evidence="6 7" key="1">
    <citation type="submission" date="2012-02" db="EMBL/GenBank/DDBJ databases">
        <title>Whole genome shotgun sequence of Escherichia hermannii NBRC 105704.</title>
        <authorList>
            <person name="Yoshida I."/>
            <person name="Hosoyama A."/>
            <person name="Tsuchikane K."/>
            <person name="Katsumata H."/>
            <person name="Yamazaki S."/>
            <person name="Fujita N."/>
        </authorList>
    </citation>
    <scope>NUCLEOTIDE SEQUENCE [LARGE SCALE GENOMIC DNA]</scope>
    <source>
        <strain evidence="6 7">NBRC 105704</strain>
    </source>
</reference>
<evidence type="ECO:0000313" key="6">
    <source>
        <dbReference type="EMBL" id="GAB50679.1"/>
    </source>
</evidence>
<dbReference type="EMBL" id="BAFF01000001">
    <property type="protein sequence ID" value="GAB50679.1"/>
    <property type="molecule type" value="Genomic_DNA"/>
</dbReference>
<dbReference type="Proteomes" id="UP000010297">
    <property type="component" value="Unassembled WGS sequence"/>
</dbReference>
<evidence type="ECO:0000256" key="2">
    <source>
        <dbReference type="ARBA" id="ARBA00007613"/>
    </source>
</evidence>
<evidence type="ECO:0000256" key="3">
    <source>
        <dbReference type="RuleBase" id="RU362097"/>
    </source>
</evidence>
<comment type="caution">
    <text evidence="6">The sequence shown here is derived from an EMBL/GenBank/DDBJ whole genome shotgun (WGS) entry which is preliminary data.</text>
</comment>
<keyword evidence="3" id="KW-0449">Lipoprotein</keyword>
<name>H5UXP8_ATLHE</name>
<dbReference type="Gene3D" id="2.20.200.10">
    <property type="entry name" value="Outer membrane efflux proteins (OEP)"/>
    <property type="match status" value="1"/>
</dbReference>
<keyword evidence="4" id="KW-0175">Coiled coil</keyword>
<dbReference type="SUPFAM" id="SSF56954">
    <property type="entry name" value="Outer membrane efflux proteins (OEP)"/>
    <property type="match status" value="1"/>
</dbReference>
<comment type="subcellular location">
    <subcellularLocation>
        <location evidence="1 3">Cell outer membrane</location>
        <topology evidence="1 3">Lipid-anchor</topology>
    </subcellularLocation>
</comment>
<organism evidence="6 7">
    <name type="scientific">Atlantibacter hermannii NBRC 105704</name>
    <dbReference type="NCBI Taxonomy" id="1115512"/>
    <lineage>
        <taxon>Bacteria</taxon>
        <taxon>Pseudomonadati</taxon>
        <taxon>Pseudomonadota</taxon>
        <taxon>Gammaproteobacteria</taxon>
        <taxon>Enterobacterales</taxon>
        <taxon>Enterobacteriaceae</taxon>
        <taxon>Atlantibacter</taxon>
    </lineage>
</organism>
<accession>H5UXP8</accession>
<feature type="region of interest" description="Disordered" evidence="5">
    <location>
        <begin position="91"/>
        <end position="110"/>
    </location>
</feature>
<keyword evidence="7" id="KW-1185">Reference proteome</keyword>
<sequence>MLTLTLALTGCGWAPMPDGKPALIIPPGWQMQDTGARYVAHVPHWWDHFNDPQLSSAINQMLVTNNDLAKAGLQLQLARIAAGLTDTNLTPDVAAGAQTSSDKKLRGGAPTTESYNATFNLSYELDLWGKLARAREQSAWLVNASEQDKQATALTLIGQTAQLYWEIARLNQQISNQEQSVEIARQTVAFVDARYLAGAVGQMDTLQAEQSLIGKINRLKDLQEQREEARNAMAILFNRPPSWRVAQAQTLPENVVVSVPDTLPVEMIAARPDVQAAEWRLRAALAGSQVARLSFYPTLSLSAGLNSGSALFSQWFSQPARTLGSAVSLPFLEWNTVRLTVEKSDIEAKQAEIVFRDAVYQALKDVDNAMAQRLNAQSQMDAQARNLTLSQQRLVLANEQYAAGAVSFQTLLDAQDALLDGQNALLTQRYNYLNATMQLWLALGGERKQSNRGSTYGKG</sequence>
<evidence type="ECO:0000256" key="1">
    <source>
        <dbReference type="ARBA" id="ARBA00004459"/>
    </source>
</evidence>
<dbReference type="GO" id="GO:0015562">
    <property type="term" value="F:efflux transmembrane transporter activity"/>
    <property type="evidence" value="ECO:0007669"/>
    <property type="project" value="InterPro"/>
</dbReference>
<dbReference type="NCBIfam" id="TIGR01845">
    <property type="entry name" value="outer_NodT"/>
    <property type="match status" value="1"/>
</dbReference>
<comment type="similarity">
    <text evidence="2 3">Belongs to the outer membrane factor (OMF) (TC 1.B.17) family.</text>
</comment>
<feature type="coiled-coil region" evidence="4">
    <location>
        <begin position="212"/>
        <end position="239"/>
    </location>
</feature>